<proteinExistence type="inferred from homology"/>
<name>A0A2V3VRF1_9BACI</name>
<evidence type="ECO:0000256" key="2">
    <source>
        <dbReference type="SAM" id="Coils"/>
    </source>
</evidence>
<sequence>MWIPCLLGILLVAAGCTNEGISEPVDKDSEKKVGVEEKDETNFPVTVGVDGKSITIEKKPENIIPMSLDVAEIVLELTETENIAAITRGVDDAYLSTKSEKAKDISNRIASAVNIDPEEILSYDADLLLLTKMHGQEEDADTILSQVDVPIMSFSTMGTLEDFLTNISIIGKAIGEEEKAKELVAKMEEEIASIQQNIPENVDPPSVLVLSEVGPGTGPFMMGPGNISYDLIQLAGAIPAVDSIGLEHSVKASVEQVMKMDPDYIFLLDFQGNGEEAHEELINSPGWDSLQAVKNDNLKVLEVKYLMNPNTQVIEGLRLMADWIYEEKE</sequence>
<dbReference type="Pfam" id="PF01497">
    <property type="entry name" value="Peripla_BP_2"/>
    <property type="match status" value="1"/>
</dbReference>
<dbReference type="AlphaFoldDB" id="A0A2V3VRF1"/>
<dbReference type="InterPro" id="IPR002491">
    <property type="entry name" value="ABC_transptr_periplasmic_BD"/>
</dbReference>
<feature type="coiled-coil region" evidence="2">
    <location>
        <begin position="170"/>
        <end position="197"/>
    </location>
</feature>
<feature type="domain" description="Fe/B12 periplasmic-binding" evidence="3">
    <location>
        <begin position="62"/>
        <end position="328"/>
    </location>
</feature>
<accession>A0A2V3VRF1</accession>
<comment type="similarity">
    <text evidence="1">Belongs to the bacterial solute-binding protein 8 family.</text>
</comment>
<dbReference type="Proteomes" id="UP000247978">
    <property type="component" value="Unassembled WGS sequence"/>
</dbReference>
<reference evidence="4 5" key="1">
    <citation type="submission" date="2018-05" db="EMBL/GenBank/DDBJ databases">
        <title>Genomic Encyclopedia of Type Strains, Phase IV (KMG-IV): sequencing the most valuable type-strain genomes for metagenomic binning, comparative biology and taxonomic classification.</title>
        <authorList>
            <person name="Goeker M."/>
        </authorList>
    </citation>
    <scope>NUCLEOTIDE SEQUENCE [LARGE SCALE GENOMIC DNA]</scope>
    <source>
        <strain evidence="4 5">DSM 28556</strain>
    </source>
</reference>
<dbReference type="InterPro" id="IPR050902">
    <property type="entry name" value="ABC_Transporter_SBP"/>
</dbReference>
<dbReference type="EMBL" id="QJJQ01000016">
    <property type="protein sequence ID" value="PXW83421.1"/>
    <property type="molecule type" value="Genomic_DNA"/>
</dbReference>
<evidence type="ECO:0000313" key="5">
    <source>
        <dbReference type="Proteomes" id="UP000247978"/>
    </source>
</evidence>
<organism evidence="4 5">
    <name type="scientific">Pseudogracilibacillus auburnensis</name>
    <dbReference type="NCBI Taxonomy" id="1494959"/>
    <lineage>
        <taxon>Bacteria</taxon>
        <taxon>Bacillati</taxon>
        <taxon>Bacillota</taxon>
        <taxon>Bacilli</taxon>
        <taxon>Bacillales</taxon>
        <taxon>Bacillaceae</taxon>
        <taxon>Pseudogracilibacillus</taxon>
    </lineage>
</organism>
<protein>
    <submittedName>
        <fullName evidence="4">Iron complex transport system substrate-binding protein</fullName>
    </submittedName>
</protein>
<keyword evidence="2" id="KW-0175">Coiled coil</keyword>
<evidence type="ECO:0000259" key="3">
    <source>
        <dbReference type="PROSITE" id="PS50983"/>
    </source>
</evidence>
<dbReference type="PANTHER" id="PTHR30535">
    <property type="entry name" value="VITAMIN B12-BINDING PROTEIN"/>
    <property type="match status" value="1"/>
</dbReference>
<dbReference type="SUPFAM" id="SSF53807">
    <property type="entry name" value="Helical backbone' metal receptor"/>
    <property type="match status" value="1"/>
</dbReference>
<comment type="caution">
    <text evidence="4">The sequence shown here is derived from an EMBL/GenBank/DDBJ whole genome shotgun (WGS) entry which is preliminary data.</text>
</comment>
<dbReference type="Gene3D" id="3.40.50.1980">
    <property type="entry name" value="Nitrogenase molybdenum iron protein domain"/>
    <property type="match status" value="2"/>
</dbReference>
<dbReference type="PANTHER" id="PTHR30535:SF34">
    <property type="entry name" value="MOLYBDATE-BINDING PROTEIN MOLA"/>
    <property type="match status" value="1"/>
</dbReference>
<evidence type="ECO:0000256" key="1">
    <source>
        <dbReference type="ARBA" id="ARBA00008814"/>
    </source>
</evidence>
<keyword evidence="5" id="KW-1185">Reference proteome</keyword>
<gene>
    <name evidence="4" type="ORF">DFR56_116100</name>
</gene>
<dbReference type="PROSITE" id="PS50983">
    <property type="entry name" value="FE_B12_PBP"/>
    <property type="match status" value="1"/>
</dbReference>
<evidence type="ECO:0000313" key="4">
    <source>
        <dbReference type="EMBL" id="PXW83421.1"/>
    </source>
</evidence>